<evidence type="ECO:0000313" key="2">
    <source>
        <dbReference type="EMBL" id="QHL90392.1"/>
    </source>
</evidence>
<name>A0A7Z2NVN4_9SPHN</name>
<dbReference type="EMBL" id="CP047895">
    <property type="protein sequence ID" value="QHL90392.1"/>
    <property type="molecule type" value="Genomic_DNA"/>
</dbReference>
<evidence type="ECO:0000256" key="1">
    <source>
        <dbReference type="SAM" id="SignalP"/>
    </source>
</evidence>
<protein>
    <recommendedName>
        <fullName evidence="4">Porin</fullName>
    </recommendedName>
</protein>
<proteinExistence type="predicted"/>
<keyword evidence="3" id="KW-1185">Reference proteome</keyword>
<reference evidence="2 3" key="1">
    <citation type="submission" date="2020-01" db="EMBL/GenBank/DDBJ databases">
        <title>Sphingomonas sp. C33 whole genome sequece.</title>
        <authorList>
            <person name="Park C."/>
        </authorList>
    </citation>
    <scope>NUCLEOTIDE SEQUENCE [LARGE SCALE GENOMIC DNA]</scope>
    <source>
        <strain evidence="2 3">C33</strain>
    </source>
</reference>
<gene>
    <name evidence="2" type="ORF">GVO57_05500</name>
</gene>
<dbReference type="InterPro" id="IPR010870">
    <property type="entry name" value="Porin_O/P"/>
</dbReference>
<dbReference type="AlphaFoldDB" id="A0A7Z2NVN4"/>
<accession>A0A7Z2NVN4</accession>
<sequence length="440" mass="46516">MMRLPRPAPALVAALAGMAPVAPLAAQASAPPLAAQAVSPPPPELPPRRSAVPEWQIGDDWSLKLRGRINHDVAAISAPGGLPAGTVPQGIAVQTRRLRLGVEGDGPDGLSYKGELELSGNRVRAVDVALTFRASRTAPVEFTIGHIEPLNGHEQIASSRYTSTIERGAYNEAFSNIRRSGAYLTIIPPGADLRVSAGLFADTVNSGGGVRPLTLATRTVWAPRVRGVQLHIGANAAWRRYRDGGSAFALSARPFAGILDARLLGTGRLAAVSDLTLGAEFIAIAGPFHLIAEGQHLGLRTLRAGTAPGLAAGAIRPGFDPHFAGMIAEIGWSLTGESRGYRDGLWARTRPRRPLGRGGIGALAINLRYDLLDLNDAGGNARIAGGRQQGHIAALVWQPTDHLRFTVQYARGRIDGGPLARPDRPGFGFDVMALRTAWDF</sequence>
<evidence type="ECO:0008006" key="4">
    <source>
        <dbReference type="Google" id="ProtNLM"/>
    </source>
</evidence>
<dbReference type="InterPro" id="IPR023614">
    <property type="entry name" value="Porin_dom_sf"/>
</dbReference>
<evidence type="ECO:0000313" key="3">
    <source>
        <dbReference type="Proteomes" id="UP000464468"/>
    </source>
</evidence>
<dbReference type="Pfam" id="PF07396">
    <property type="entry name" value="Porin_O_P"/>
    <property type="match status" value="1"/>
</dbReference>
<dbReference type="Gene3D" id="2.40.160.10">
    <property type="entry name" value="Porin"/>
    <property type="match status" value="1"/>
</dbReference>
<dbReference type="KEGG" id="schy:GVO57_05500"/>
<dbReference type="Proteomes" id="UP000464468">
    <property type="component" value="Chromosome"/>
</dbReference>
<keyword evidence="1" id="KW-0732">Signal</keyword>
<feature type="chain" id="PRO_5031001439" description="Porin" evidence="1">
    <location>
        <begin position="29"/>
        <end position="440"/>
    </location>
</feature>
<organism evidence="2 3">
    <name type="scientific">Sphingomonas changnyeongensis</name>
    <dbReference type="NCBI Taxonomy" id="2698679"/>
    <lineage>
        <taxon>Bacteria</taxon>
        <taxon>Pseudomonadati</taxon>
        <taxon>Pseudomonadota</taxon>
        <taxon>Alphaproteobacteria</taxon>
        <taxon>Sphingomonadales</taxon>
        <taxon>Sphingomonadaceae</taxon>
        <taxon>Sphingomonas</taxon>
    </lineage>
</organism>
<feature type="signal peptide" evidence="1">
    <location>
        <begin position="1"/>
        <end position="28"/>
    </location>
</feature>